<feature type="compositionally biased region" description="Polar residues" evidence="1">
    <location>
        <begin position="447"/>
        <end position="459"/>
    </location>
</feature>
<dbReference type="OMA" id="KFWRANR"/>
<dbReference type="InParanoid" id="D2V7K4"/>
<feature type="compositionally biased region" description="Basic and acidic residues" evidence="1">
    <location>
        <begin position="707"/>
        <end position="716"/>
    </location>
</feature>
<keyword evidence="3" id="KW-1185">Reference proteome</keyword>
<dbReference type="STRING" id="5762.D2V7K4"/>
<dbReference type="RefSeq" id="XP_002680009.1">
    <property type="nucleotide sequence ID" value="XM_002679963.1"/>
</dbReference>
<feature type="region of interest" description="Disordered" evidence="1">
    <location>
        <begin position="189"/>
        <end position="297"/>
    </location>
</feature>
<feature type="region of interest" description="Disordered" evidence="1">
    <location>
        <begin position="695"/>
        <end position="736"/>
    </location>
</feature>
<gene>
    <name evidence="2" type="ORF">NAEGRDRAFT_64835</name>
</gene>
<feature type="compositionally biased region" description="Acidic residues" evidence="1">
    <location>
        <begin position="52"/>
        <end position="62"/>
    </location>
</feature>
<name>D2V7K4_NAEGR</name>
<feature type="region of interest" description="Disordered" evidence="1">
    <location>
        <begin position="630"/>
        <end position="679"/>
    </location>
</feature>
<dbReference type="Proteomes" id="UP000006671">
    <property type="component" value="Unassembled WGS sequence"/>
</dbReference>
<feature type="compositionally biased region" description="Low complexity" evidence="1">
    <location>
        <begin position="248"/>
        <end position="259"/>
    </location>
</feature>
<feature type="compositionally biased region" description="Basic and acidic residues" evidence="1">
    <location>
        <begin position="260"/>
        <end position="270"/>
    </location>
</feature>
<feature type="compositionally biased region" description="Polar residues" evidence="1">
    <location>
        <begin position="523"/>
        <end position="533"/>
    </location>
</feature>
<feature type="compositionally biased region" description="Polar residues" evidence="1">
    <location>
        <begin position="544"/>
        <end position="570"/>
    </location>
</feature>
<protein>
    <submittedName>
        <fullName evidence="2">Predicted protein</fullName>
    </submittedName>
</protein>
<evidence type="ECO:0000256" key="1">
    <source>
        <dbReference type="SAM" id="MobiDB-lite"/>
    </source>
</evidence>
<feature type="compositionally biased region" description="Basic and acidic residues" evidence="1">
    <location>
        <begin position="1"/>
        <end position="10"/>
    </location>
</feature>
<evidence type="ECO:0000313" key="2">
    <source>
        <dbReference type="EMBL" id="EFC47265.1"/>
    </source>
</evidence>
<feature type="compositionally biased region" description="Pro residues" evidence="1">
    <location>
        <begin position="825"/>
        <end position="834"/>
    </location>
</feature>
<feature type="region of interest" description="Disordered" evidence="1">
    <location>
        <begin position="765"/>
        <end position="844"/>
    </location>
</feature>
<dbReference type="GeneID" id="8849439"/>
<accession>D2V7K4</accession>
<feature type="compositionally biased region" description="Polar residues" evidence="1">
    <location>
        <begin position="765"/>
        <end position="780"/>
    </location>
</feature>
<feature type="region of interest" description="Disordered" evidence="1">
    <location>
        <begin position="1"/>
        <end position="117"/>
    </location>
</feature>
<feature type="compositionally biased region" description="Basic and acidic residues" evidence="1">
    <location>
        <begin position="668"/>
        <end position="679"/>
    </location>
</feature>
<dbReference type="KEGG" id="ngr:NAEGRDRAFT_64835"/>
<feature type="region of interest" description="Disordered" evidence="1">
    <location>
        <begin position="412"/>
        <end position="591"/>
    </location>
</feature>
<feature type="compositionally biased region" description="Low complexity" evidence="1">
    <location>
        <begin position="727"/>
        <end position="736"/>
    </location>
</feature>
<proteinExistence type="predicted"/>
<feature type="compositionally biased region" description="Basic and acidic residues" evidence="1">
    <location>
        <begin position="788"/>
        <end position="806"/>
    </location>
</feature>
<feature type="compositionally biased region" description="Polar residues" evidence="1">
    <location>
        <begin position="577"/>
        <end position="591"/>
    </location>
</feature>
<sequence>MQRYQQRMDNRQQPSKGQQHRRTLYEDDEENSSSADEDIYDRIAILAKEYGEEYEDDEEEENSSLTMRRNYPKHKNIPEDTPTSETNDPFSEDDKEDSEDQQEIQMKVQTRKALKDSKKFLHTTTRKMENKMNISHNQSVLSNALSKEKNDLYEATINQITSKDNWILSTSFDKCFEKIRKQVMSDVYSREKSKNRPMETYSRKPVVRTSQTSKGKTIEKKPVIQLVTNYDDKPLPTNNRRNYDDIPIRQPKQQEQQPIESKEPPKKKQQEQAPIPTTQKDKSRRQSKQKPISIEPYEATESELNALEGFFGSKKTLKIVSVGSVFVRVQKFWRANRKYNRNKAVLDLREMWRTTVFEMERAQYDHLDTSEYKRQLKYFAAQFCKEMHPQKPFTPGGKKPSSKDKHTFLHRKQQPAFLKNVNKKRSHSKSSTPATPPDTPTQLTPTNISPPSNAFSTPLRSPPTRPKEEIEFTPPISQSPRKDPQQKRPVASNDETQFTTPKKSNGMRRSLSSRVFRLETRANIENTPLSEQEATPFKEGPELNLTSNSDSTSIQPLQQTPNNMKSSPRNSPRKMTQKQVSSPNTTLNQSENNTTIMSEEKQPNNSVLSTPTKSVTNEISQNTSLNNITVSPILRKAPPPPIEVKFLNSNDNEQEDPYEEDDEMEGYNDNHENDYSEHSDSLIEDNQFDNEDSELIEELEQSSTPERSTETKKAEETSASLNRAEENTNNNSSSLNNNIERFSLTYREEEVKKKAEALYNRTTGTLSDLLSPRGRQSTEIVQPVPSKQPEEDPKQSEVKSVERILVEETNLSISSHGSSVEKVPKPPSRKPPQPTLSLEESMERDRTRFAELENLCFSVDESSIIYQFDKEFVYNGLQ</sequence>
<dbReference type="AlphaFoldDB" id="D2V7K4"/>
<dbReference type="EMBL" id="GG738855">
    <property type="protein sequence ID" value="EFC47265.1"/>
    <property type="molecule type" value="Genomic_DNA"/>
</dbReference>
<organism evidence="3">
    <name type="scientific">Naegleria gruberi</name>
    <name type="common">Amoeba</name>
    <dbReference type="NCBI Taxonomy" id="5762"/>
    <lineage>
        <taxon>Eukaryota</taxon>
        <taxon>Discoba</taxon>
        <taxon>Heterolobosea</taxon>
        <taxon>Tetramitia</taxon>
        <taxon>Eutetramitia</taxon>
        <taxon>Vahlkampfiidae</taxon>
        <taxon>Naegleria</taxon>
    </lineage>
</organism>
<dbReference type="VEuPathDB" id="AmoebaDB:NAEGRDRAFT_64835"/>
<feature type="compositionally biased region" description="Acidic residues" evidence="1">
    <location>
        <begin position="652"/>
        <end position="666"/>
    </location>
</feature>
<feature type="compositionally biased region" description="Acidic residues" evidence="1">
    <location>
        <begin position="26"/>
        <end position="39"/>
    </location>
</feature>
<reference evidence="2 3" key="1">
    <citation type="journal article" date="2010" name="Cell">
        <title>The genome of Naegleria gruberi illuminates early eukaryotic versatility.</title>
        <authorList>
            <person name="Fritz-Laylin L.K."/>
            <person name="Prochnik S.E."/>
            <person name="Ginger M.L."/>
            <person name="Dacks J.B."/>
            <person name="Carpenter M.L."/>
            <person name="Field M.C."/>
            <person name="Kuo A."/>
            <person name="Paredez A."/>
            <person name="Chapman J."/>
            <person name="Pham J."/>
            <person name="Shu S."/>
            <person name="Neupane R."/>
            <person name="Cipriano M."/>
            <person name="Mancuso J."/>
            <person name="Tu H."/>
            <person name="Salamov A."/>
            <person name="Lindquist E."/>
            <person name="Shapiro H."/>
            <person name="Lucas S."/>
            <person name="Grigoriev I.V."/>
            <person name="Cande W.Z."/>
            <person name="Fulton C."/>
            <person name="Rokhsar D.S."/>
            <person name="Dawson S.C."/>
        </authorList>
    </citation>
    <scope>NUCLEOTIDE SEQUENCE [LARGE SCALE GENOMIC DNA]</scope>
    <source>
        <strain evidence="2 3">NEG-M</strain>
    </source>
</reference>
<evidence type="ECO:0000313" key="3">
    <source>
        <dbReference type="Proteomes" id="UP000006671"/>
    </source>
</evidence>
<feature type="compositionally biased region" description="Acidic residues" evidence="1">
    <location>
        <begin position="90"/>
        <end position="102"/>
    </location>
</feature>
<feature type="compositionally biased region" description="Polar residues" evidence="1">
    <location>
        <begin position="493"/>
        <end position="503"/>
    </location>
</feature>
<dbReference type="OrthoDB" id="10546706at2759"/>